<gene>
    <name evidence="1" type="ORF">CAEBREN_10372</name>
</gene>
<name>G0P1I0_CAEBE</name>
<dbReference type="EMBL" id="GL380013">
    <property type="protein sequence ID" value="EGT42334.1"/>
    <property type="molecule type" value="Genomic_DNA"/>
</dbReference>
<organism evidence="2">
    <name type="scientific">Caenorhabditis brenneri</name>
    <name type="common">Nematode worm</name>
    <dbReference type="NCBI Taxonomy" id="135651"/>
    <lineage>
        <taxon>Eukaryota</taxon>
        <taxon>Metazoa</taxon>
        <taxon>Ecdysozoa</taxon>
        <taxon>Nematoda</taxon>
        <taxon>Chromadorea</taxon>
        <taxon>Rhabditida</taxon>
        <taxon>Rhabditina</taxon>
        <taxon>Rhabditomorpha</taxon>
        <taxon>Rhabditoidea</taxon>
        <taxon>Rhabditidae</taxon>
        <taxon>Peloderinae</taxon>
        <taxon>Caenorhabditis</taxon>
    </lineage>
</organism>
<protein>
    <submittedName>
        <fullName evidence="1">Uncharacterized protein</fullName>
    </submittedName>
</protein>
<keyword evidence="2" id="KW-1185">Reference proteome</keyword>
<dbReference type="HOGENOM" id="CLU_1027543_0_0_1"/>
<dbReference type="InParanoid" id="G0P1I0"/>
<reference evidence="2" key="1">
    <citation type="submission" date="2011-07" db="EMBL/GenBank/DDBJ databases">
        <authorList>
            <consortium name="Caenorhabditis brenneri Sequencing and Analysis Consortium"/>
            <person name="Wilson R.K."/>
        </authorList>
    </citation>
    <scope>NUCLEOTIDE SEQUENCE [LARGE SCALE GENOMIC DNA]</scope>
    <source>
        <strain evidence="2">PB2801</strain>
    </source>
</reference>
<accession>G0P1I0</accession>
<evidence type="ECO:0000313" key="2">
    <source>
        <dbReference type="Proteomes" id="UP000008068"/>
    </source>
</evidence>
<dbReference type="Proteomes" id="UP000008068">
    <property type="component" value="Unassembled WGS sequence"/>
</dbReference>
<evidence type="ECO:0000313" key="1">
    <source>
        <dbReference type="EMBL" id="EGT42334.1"/>
    </source>
</evidence>
<sequence>MGELTGKVFLEHMDAVYAASKCHLLILKASSIKDGETAKAVNMYLTKQVDGKKLMNELNRIIKGEDNFIKCENDDTDEVRSATSKLSRLSTKITTRETTAISDPLMSPVKNEEGSDAREVPEHLIELDRVLPLAFVPDETAVVCQKPTNESVFKVIEDVNQVPIGALLVVPYVNELAAKGVSVVVIDPLETSSLFQDMIRLSETCKVVRIGDFSKRNFIATGSLIKPGVPGTRLSASTLSTLLIKLTEGEASRARKPKKEVYTISGFQPKI</sequence>
<proteinExistence type="predicted"/>
<dbReference type="AlphaFoldDB" id="G0P1I0"/>